<dbReference type="InterPro" id="IPR001304">
    <property type="entry name" value="C-type_lectin-like"/>
</dbReference>
<dbReference type="SMART" id="SM00034">
    <property type="entry name" value="CLECT"/>
    <property type="match status" value="1"/>
</dbReference>
<organism evidence="3 4">
    <name type="scientific">Hyalella azteca</name>
    <name type="common">Amphipod</name>
    <dbReference type="NCBI Taxonomy" id="294128"/>
    <lineage>
        <taxon>Eukaryota</taxon>
        <taxon>Metazoa</taxon>
        <taxon>Ecdysozoa</taxon>
        <taxon>Arthropoda</taxon>
        <taxon>Crustacea</taxon>
        <taxon>Multicrustacea</taxon>
        <taxon>Malacostraca</taxon>
        <taxon>Eumalacostraca</taxon>
        <taxon>Peracarida</taxon>
        <taxon>Amphipoda</taxon>
        <taxon>Senticaudata</taxon>
        <taxon>Talitrida</taxon>
        <taxon>Talitroidea</taxon>
        <taxon>Hyalellidae</taxon>
        <taxon>Hyalella</taxon>
    </lineage>
</organism>
<proteinExistence type="predicted"/>
<dbReference type="KEGG" id="hazt:108680334"/>
<feature type="compositionally biased region" description="Pro residues" evidence="1">
    <location>
        <begin position="30"/>
        <end position="44"/>
    </location>
</feature>
<dbReference type="SUPFAM" id="SSF56436">
    <property type="entry name" value="C-type lectin-like"/>
    <property type="match status" value="1"/>
</dbReference>
<sequence>MILRSVREDEATKCKDDASDDDEGATSEPEPSPEPTLPPPPETCPAPFQLLAESCYYIQTDPREWKSWGEAQSFCQQQAGTLAAPHRPNQLRDYLNTYYSNVFWVGGRKDRGQWVWLNGNGLSDDDWKTGKPDRHPSKMCLQLDASSSYKGVNHFCGEKFSFICEHRQG</sequence>
<dbReference type="InterPro" id="IPR016187">
    <property type="entry name" value="CTDL_fold"/>
</dbReference>
<feature type="domain" description="C-type lectin" evidence="2">
    <location>
        <begin position="51"/>
        <end position="165"/>
    </location>
</feature>
<dbReference type="GeneID" id="108680334"/>
<feature type="region of interest" description="Disordered" evidence="1">
    <location>
        <begin position="1"/>
        <end position="44"/>
    </location>
</feature>
<dbReference type="InterPro" id="IPR016186">
    <property type="entry name" value="C-type_lectin-like/link_sf"/>
</dbReference>
<dbReference type="Gene3D" id="3.10.100.10">
    <property type="entry name" value="Mannose-Binding Protein A, subunit A"/>
    <property type="match status" value="1"/>
</dbReference>
<feature type="compositionally biased region" description="Basic and acidic residues" evidence="1">
    <location>
        <begin position="1"/>
        <end position="17"/>
    </location>
</feature>
<dbReference type="Proteomes" id="UP000694843">
    <property type="component" value="Unplaced"/>
</dbReference>
<evidence type="ECO:0000313" key="4">
    <source>
        <dbReference type="RefSeq" id="XP_018024624.1"/>
    </source>
</evidence>
<accession>A0A8B7PER1</accession>
<protein>
    <submittedName>
        <fullName evidence="4">Type-2 ice-structuring protein</fullName>
    </submittedName>
</protein>
<reference evidence="4" key="1">
    <citation type="submission" date="2025-08" db="UniProtKB">
        <authorList>
            <consortium name="RefSeq"/>
        </authorList>
    </citation>
    <scope>IDENTIFICATION</scope>
    <source>
        <tissue evidence="4">Whole organism</tissue>
    </source>
</reference>
<evidence type="ECO:0000313" key="3">
    <source>
        <dbReference type="Proteomes" id="UP000694843"/>
    </source>
</evidence>
<dbReference type="CDD" id="cd00037">
    <property type="entry name" value="CLECT"/>
    <property type="match status" value="1"/>
</dbReference>
<evidence type="ECO:0000256" key="1">
    <source>
        <dbReference type="SAM" id="MobiDB-lite"/>
    </source>
</evidence>
<dbReference type="PROSITE" id="PS50041">
    <property type="entry name" value="C_TYPE_LECTIN_2"/>
    <property type="match status" value="1"/>
</dbReference>
<dbReference type="InterPro" id="IPR050111">
    <property type="entry name" value="C-type_lectin/snaclec_domain"/>
</dbReference>
<evidence type="ECO:0000259" key="2">
    <source>
        <dbReference type="PROSITE" id="PS50041"/>
    </source>
</evidence>
<dbReference type="AlphaFoldDB" id="A0A8B7PER1"/>
<gene>
    <name evidence="4" type="primary">LOC108680334</name>
</gene>
<dbReference type="PANTHER" id="PTHR22803">
    <property type="entry name" value="MANNOSE, PHOSPHOLIPASE, LECTIN RECEPTOR RELATED"/>
    <property type="match status" value="1"/>
</dbReference>
<dbReference type="RefSeq" id="XP_018024624.1">
    <property type="nucleotide sequence ID" value="XM_018169135.2"/>
</dbReference>
<dbReference type="Pfam" id="PF00059">
    <property type="entry name" value="Lectin_C"/>
    <property type="match status" value="1"/>
</dbReference>
<name>A0A8B7PER1_HYAAZ</name>
<dbReference type="OrthoDB" id="6377427at2759"/>
<keyword evidence="3" id="KW-1185">Reference proteome</keyword>